<keyword evidence="4" id="KW-1185">Reference proteome</keyword>
<gene>
    <name evidence="3" type="ORF">OTU49_011840</name>
</gene>
<evidence type="ECO:0000313" key="3">
    <source>
        <dbReference type="EMBL" id="KAK8723092.1"/>
    </source>
</evidence>
<sequence>GGEKVLGLPAVIQFPYFRDGIQYFPFRTLAMLVTLVSLVLVSWATKKLYQAGKLTDPLNVFTEDLEVKVKTRENTNIGIDNPVLDADVDTSSHRPSRPVEMTQF</sequence>
<feature type="transmembrane region" description="Helical" evidence="2">
    <location>
        <begin position="24"/>
        <end position="44"/>
    </location>
</feature>
<dbReference type="Proteomes" id="UP001445076">
    <property type="component" value="Unassembled WGS sequence"/>
</dbReference>
<dbReference type="AlphaFoldDB" id="A0AAW0W1E6"/>
<keyword evidence="2" id="KW-0812">Transmembrane</keyword>
<dbReference type="EMBL" id="JARKIK010000091">
    <property type="protein sequence ID" value="KAK8723092.1"/>
    <property type="molecule type" value="Genomic_DNA"/>
</dbReference>
<comment type="caution">
    <text evidence="3">The sequence shown here is derived from an EMBL/GenBank/DDBJ whole genome shotgun (WGS) entry which is preliminary data.</text>
</comment>
<evidence type="ECO:0000256" key="1">
    <source>
        <dbReference type="SAM" id="MobiDB-lite"/>
    </source>
</evidence>
<protein>
    <submittedName>
        <fullName evidence="3">Uncharacterized protein</fullName>
    </submittedName>
</protein>
<reference evidence="3 4" key="1">
    <citation type="journal article" date="2024" name="BMC Genomics">
        <title>Genome assembly of redclaw crayfish (Cherax quadricarinatus) provides insights into its immune adaptation and hypoxia tolerance.</title>
        <authorList>
            <person name="Liu Z."/>
            <person name="Zheng J."/>
            <person name="Li H."/>
            <person name="Fang K."/>
            <person name="Wang S."/>
            <person name="He J."/>
            <person name="Zhou D."/>
            <person name="Weng S."/>
            <person name="Chi M."/>
            <person name="Gu Z."/>
            <person name="He J."/>
            <person name="Li F."/>
            <person name="Wang M."/>
        </authorList>
    </citation>
    <scope>NUCLEOTIDE SEQUENCE [LARGE SCALE GENOMIC DNA]</scope>
    <source>
        <strain evidence="3">ZL_2023a</strain>
    </source>
</reference>
<keyword evidence="2" id="KW-0472">Membrane</keyword>
<evidence type="ECO:0000313" key="4">
    <source>
        <dbReference type="Proteomes" id="UP001445076"/>
    </source>
</evidence>
<name>A0AAW0W1E6_CHEQU</name>
<organism evidence="3 4">
    <name type="scientific">Cherax quadricarinatus</name>
    <name type="common">Australian red claw crayfish</name>
    <dbReference type="NCBI Taxonomy" id="27406"/>
    <lineage>
        <taxon>Eukaryota</taxon>
        <taxon>Metazoa</taxon>
        <taxon>Ecdysozoa</taxon>
        <taxon>Arthropoda</taxon>
        <taxon>Crustacea</taxon>
        <taxon>Multicrustacea</taxon>
        <taxon>Malacostraca</taxon>
        <taxon>Eumalacostraca</taxon>
        <taxon>Eucarida</taxon>
        <taxon>Decapoda</taxon>
        <taxon>Pleocyemata</taxon>
        <taxon>Astacidea</taxon>
        <taxon>Parastacoidea</taxon>
        <taxon>Parastacidae</taxon>
        <taxon>Cherax</taxon>
    </lineage>
</organism>
<feature type="non-terminal residue" evidence="3">
    <location>
        <position position="1"/>
    </location>
</feature>
<proteinExistence type="predicted"/>
<accession>A0AAW0W1E6</accession>
<feature type="region of interest" description="Disordered" evidence="1">
    <location>
        <begin position="80"/>
        <end position="104"/>
    </location>
</feature>
<evidence type="ECO:0000256" key="2">
    <source>
        <dbReference type="SAM" id="Phobius"/>
    </source>
</evidence>
<keyword evidence="2" id="KW-1133">Transmembrane helix</keyword>